<comment type="caution">
    <text evidence="1">The sequence shown here is derived from an EMBL/GenBank/DDBJ whole genome shotgun (WGS) entry which is preliminary data.</text>
</comment>
<gene>
    <name evidence="1" type="ORF">V5O48_010174</name>
</gene>
<name>A0ABR3F945_9AGAR</name>
<accession>A0ABR3F945</accession>
<dbReference type="Proteomes" id="UP001465976">
    <property type="component" value="Unassembled WGS sequence"/>
</dbReference>
<reference evidence="1 2" key="1">
    <citation type="submission" date="2024-02" db="EMBL/GenBank/DDBJ databases">
        <title>A draft genome for the cacao thread blight pathogen Marasmius crinis-equi.</title>
        <authorList>
            <person name="Cohen S.P."/>
            <person name="Baruah I.K."/>
            <person name="Amoako-Attah I."/>
            <person name="Bukari Y."/>
            <person name="Meinhardt L.W."/>
            <person name="Bailey B.A."/>
        </authorList>
    </citation>
    <scope>NUCLEOTIDE SEQUENCE [LARGE SCALE GENOMIC DNA]</scope>
    <source>
        <strain evidence="1 2">GH-76</strain>
    </source>
</reference>
<sequence length="254" mass="29124">MAQPQVEVKYDQTGSHILSDKAIKEGWDTFIFYPTPIQRGPLLVGINTRRYQLERSDVGRWLNVMVQDREDEMGPPPMLYRCTIGEGGIAMYLPEEVSGSPIDWNKPDHWETGNYALEGTRQDDFYITLFPPEPVAVWEFFLPPEQKTSPKLVTALFSIEGHTCDGELEKANIYILPDPMKADLSSPDNLIYMPSALKKDFYQHAFSYDCDAERFIIFPDASQTTEEFLSNCILRRTPSANLSNLMKNFRKSLH</sequence>
<evidence type="ECO:0000313" key="1">
    <source>
        <dbReference type="EMBL" id="KAL0571781.1"/>
    </source>
</evidence>
<keyword evidence="2" id="KW-1185">Reference proteome</keyword>
<organism evidence="1 2">
    <name type="scientific">Marasmius crinis-equi</name>
    <dbReference type="NCBI Taxonomy" id="585013"/>
    <lineage>
        <taxon>Eukaryota</taxon>
        <taxon>Fungi</taxon>
        <taxon>Dikarya</taxon>
        <taxon>Basidiomycota</taxon>
        <taxon>Agaricomycotina</taxon>
        <taxon>Agaricomycetes</taxon>
        <taxon>Agaricomycetidae</taxon>
        <taxon>Agaricales</taxon>
        <taxon>Marasmiineae</taxon>
        <taxon>Marasmiaceae</taxon>
        <taxon>Marasmius</taxon>
    </lineage>
</organism>
<dbReference type="EMBL" id="JBAHYK010000717">
    <property type="protein sequence ID" value="KAL0571781.1"/>
    <property type="molecule type" value="Genomic_DNA"/>
</dbReference>
<proteinExistence type="predicted"/>
<evidence type="ECO:0000313" key="2">
    <source>
        <dbReference type="Proteomes" id="UP001465976"/>
    </source>
</evidence>
<protein>
    <submittedName>
        <fullName evidence="1">Uncharacterized protein</fullName>
    </submittedName>
</protein>